<dbReference type="AlphaFoldDB" id="A0AAV4YEG3"/>
<comment type="caution">
    <text evidence="2">The sequence shown here is derived from an EMBL/GenBank/DDBJ whole genome shotgun (WGS) entry which is preliminary data.</text>
</comment>
<keyword evidence="3" id="KW-1185">Reference proteome</keyword>
<evidence type="ECO:0000313" key="3">
    <source>
        <dbReference type="Proteomes" id="UP001054945"/>
    </source>
</evidence>
<gene>
    <name evidence="2" type="ORF">CEXT_297651</name>
</gene>
<sequence length="181" mass="20165">MSIFHKNSIKWRVVSEILPPEDLVTLRTGDLQLANPTEVVICNSHRKVWSDYLGDDPEFGKLQGENKRLQFDTLSPGPDPFLSAPGGEGRVKKIHAGVFLSTLLGMPLVPSTDILSRALLSFTHVAVAIHSERQNFPSTRNSGAIHSEEEEGSTSSRITRTRTVWGDRLRRPLVGEEAQRR</sequence>
<dbReference type="EMBL" id="BPLR01001758">
    <property type="protein sequence ID" value="GIZ04567.1"/>
    <property type="molecule type" value="Genomic_DNA"/>
</dbReference>
<proteinExistence type="predicted"/>
<protein>
    <submittedName>
        <fullName evidence="2">Uncharacterized protein</fullName>
    </submittedName>
</protein>
<name>A0AAV4YEG3_CAEEX</name>
<accession>A0AAV4YEG3</accession>
<dbReference type="Proteomes" id="UP001054945">
    <property type="component" value="Unassembled WGS sequence"/>
</dbReference>
<organism evidence="2 3">
    <name type="scientific">Caerostris extrusa</name>
    <name type="common">Bark spider</name>
    <name type="synonym">Caerostris bankana</name>
    <dbReference type="NCBI Taxonomy" id="172846"/>
    <lineage>
        <taxon>Eukaryota</taxon>
        <taxon>Metazoa</taxon>
        <taxon>Ecdysozoa</taxon>
        <taxon>Arthropoda</taxon>
        <taxon>Chelicerata</taxon>
        <taxon>Arachnida</taxon>
        <taxon>Araneae</taxon>
        <taxon>Araneomorphae</taxon>
        <taxon>Entelegynae</taxon>
        <taxon>Araneoidea</taxon>
        <taxon>Araneidae</taxon>
        <taxon>Caerostris</taxon>
    </lineage>
</organism>
<evidence type="ECO:0000313" key="2">
    <source>
        <dbReference type="EMBL" id="GIZ04567.1"/>
    </source>
</evidence>
<feature type="region of interest" description="Disordered" evidence="1">
    <location>
        <begin position="136"/>
        <end position="161"/>
    </location>
</feature>
<evidence type="ECO:0000256" key="1">
    <source>
        <dbReference type="SAM" id="MobiDB-lite"/>
    </source>
</evidence>
<reference evidence="2 3" key="1">
    <citation type="submission" date="2021-06" db="EMBL/GenBank/DDBJ databases">
        <title>Caerostris extrusa draft genome.</title>
        <authorList>
            <person name="Kono N."/>
            <person name="Arakawa K."/>
        </authorList>
    </citation>
    <scope>NUCLEOTIDE SEQUENCE [LARGE SCALE GENOMIC DNA]</scope>
</reference>